<dbReference type="InterPro" id="IPR000719">
    <property type="entry name" value="Prot_kinase_dom"/>
</dbReference>
<dbReference type="AlphaFoldDB" id="A0A0G1PPW4"/>
<reference evidence="2 3" key="1">
    <citation type="journal article" date="2015" name="Nature">
        <title>rRNA introns, odd ribosomes, and small enigmatic genomes across a large radiation of phyla.</title>
        <authorList>
            <person name="Brown C.T."/>
            <person name="Hug L.A."/>
            <person name="Thomas B.C."/>
            <person name="Sharon I."/>
            <person name="Castelle C.J."/>
            <person name="Singh A."/>
            <person name="Wilkins M.J."/>
            <person name="Williams K.H."/>
            <person name="Banfield J.F."/>
        </authorList>
    </citation>
    <scope>NUCLEOTIDE SEQUENCE [LARGE SCALE GENOMIC DNA]</scope>
</reference>
<dbReference type="PROSITE" id="PS50011">
    <property type="entry name" value="PROTEIN_KINASE_DOM"/>
    <property type="match status" value="1"/>
</dbReference>
<dbReference type="GO" id="GO:0004672">
    <property type="term" value="F:protein kinase activity"/>
    <property type="evidence" value="ECO:0007669"/>
    <property type="project" value="InterPro"/>
</dbReference>
<dbReference type="GO" id="GO:0005524">
    <property type="term" value="F:ATP binding"/>
    <property type="evidence" value="ECO:0007669"/>
    <property type="project" value="InterPro"/>
</dbReference>
<evidence type="ECO:0000313" key="2">
    <source>
        <dbReference type="EMBL" id="KKU07463.1"/>
    </source>
</evidence>
<dbReference type="Gene3D" id="1.10.510.10">
    <property type="entry name" value="Transferase(Phosphotransferase) domain 1"/>
    <property type="match status" value="1"/>
</dbReference>
<dbReference type="STRING" id="1618993.UX09_C0029G0002"/>
<sequence>MTTVYIHGQPVRLNKKNLIGEGGEAEIYRLSPTEVVKLYKSRTHPDFASDTGLQQAVEKRLAEHQIKLPAFPKNLPERIVVPTALAYDSAGRIVGYVMPLVYSATEILRLSQKSFRQGVPNPQVIRIFEDLRETVVALHRRHNLVIGDFNDLNVLVRGLEAFLIDTDSMQFGSFLCTTFTDRFVDPRLCQIGRAPLMLTRPHTAESDWYAFAVMLMQSLLFVGPYGGIYLPKDPQRKLSDAERVHGRITIFHPEVRYPKPAIHFRTLSDELLDYFERTFVKDQRGEFPDQLLTSLTWKKCDRCGLEHARQTCPICQQTPEAAVTQVMTVRGRVTATRVFTTRGSIIRANVWNDKLHVLHHEDGALRRENGEKILDGPFDPSLRYRLLPKATALGKDGQIVILKNGAVEHLCADNWGSMPIFDTNENGVFWIDQGRLQRQDEWAPMAIGEVLANQSIFWVGNAFGLGFYRAGGLTVGFVFSTLSRGLNDTVKLPAIRGQLIDASCVFSDNLAWLTTKAQEKGKTVTRLTVVNSLGRVEASLETEGNSEPWLSSTRGAGAVGSQLFVPTDDGIVRVEIVNHSLAATRVFPDTENFVDASTRILPAQNGLYAVRSREITFLTIR</sequence>
<feature type="domain" description="Protein kinase" evidence="1">
    <location>
        <begin position="13"/>
        <end position="298"/>
    </location>
</feature>
<dbReference type="EMBL" id="LCKW01000029">
    <property type="protein sequence ID" value="KKU07463.1"/>
    <property type="molecule type" value="Genomic_DNA"/>
</dbReference>
<evidence type="ECO:0000313" key="3">
    <source>
        <dbReference type="Proteomes" id="UP000034354"/>
    </source>
</evidence>
<dbReference type="PATRIC" id="fig|1618993.3.peg.639"/>
<organism evidence="2 3">
    <name type="scientific">Candidatus Uhrbacteria bacterium GW2011_GWE2_45_35</name>
    <dbReference type="NCBI Taxonomy" id="1618993"/>
    <lineage>
        <taxon>Bacteria</taxon>
        <taxon>Candidatus Uhriibacteriota</taxon>
    </lineage>
</organism>
<dbReference type="SUPFAM" id="SSF56112">
    <property type="entry name" value="Protein kinase-like (PK-like)"/>
    <property type="match status" value="1"/>
</dbReference>
<evidence type="ECO:0000259" key="1">
    <source>
        <dbReference type="PROSITE" id="PS50011"/>
    </source>
</evidence>
<name>A0A0G1PPW4_9BACT</name>
<protein>
    <recommendedName>
        <fullName evidence="1">Protein kinase domain-containing protein</fullName>
    </recommendedName>
</protein>
<proteinExistence type="predicted"/>
<accession>A0A0G1PPW4</accession>
<comment type="caution">
    <text evidence="2">The sequence shown here is derived from an EMBL/GenBank/DDBJ whole genome shotgun (WGS) entry which is preliminary data.</text>
</comment>
<dbReference type="Proteomes" id="UP000034354">
    <property type="component" value="Unassembled WGS sequence"/>
</dbReference>
<dbReference type="InterPro" id="IPR011009">
    <property type="entry name" value="Kinase-like_dom_sf"/>
</dbReference>
<gene>
    <name evidence="2" type="ORF">UX09_C0029G0002</name>
</gene>